<feature type="compositionally biased region" description="Low complexity" evidence="2">
    <location>
        <begin position="136"/>
        <end position="160"/>
    </location>
</feature>
<reference evidence="6" key="1">
    <citation type="submission" date="2016-03" db="EMBL/GenBank/DDBJ databases">
        <authorList>
            <person name="Guldener U."/>
        </authorList>
    </citation>
    <scope>NUCLEOTIDE SEQUENCE [LARGE SCALE GENOMIC DNA]</scope>
</reference>
<keyword evidence="1 3" id="KW-0732">Signal</keyword>
<evidence type="ECO:0000313" key="6">
    <source>
        <dbReference type="Proteomes" id="UP000177625"/>
    </source>
</evidence>
<evidence type="ECO:0000256" key="1">
    <source>
        <dbReference type="ARBA" id="ARBA00022729"/>
    </source>
</evidence>
<dbReference type="PROSITE" id="PS00562">
    <property type="entry name" value="CBM1_1"/>
    <property type="match status" value="1"/>
</dbReference>
<accession>A0A1E1M381</accession>
<gene>
    <name evidence="5" type="ORF">RSE6_03629</name>
</gene>
<keyword evidence="6" id="KW-1185">Reference proteome</keyword>
<feature type="compositionally biased region" description="Polar residues" evidence="2">
    <location>
        <begin position="161"/>
        <end position="170"/>
    </location>
</feature>
<feature type="domain" description="CBM1" evidence="4">
    <location>
        <begin position="16"/>
        <end position="52"/>
    </location>
</feature>
<evidence type="ECO:0000256" key="3">
    <source>
        <dbReference type="SAM" id="SignalP"/>
    </source>
</evidence>
<dbReference type="GO" id="GO:0005975">
    <property type="term" value="P:carbohydrate metabolic process"/>
    <property type="evidence" value="ECO:0007669"/>
    <property type="project" value="InterPro"/>
</dbReference>
<dbReference type="AlphaFoldDB" id="A0A1E1M381"/>
<feature type="compositionally biased region" description="Low complexity" evidence="2">
    <location>
        <begin position="88"/>
        <end position="98"/>
    </location>
</feature>
<dbReference type="PROSITE" id="PS51164">
    <property type="entry name" value="CBM1_2"/>
    <property type="match status" value="1"/>
</dbReference>
<proteinExistence type="predicted"/>
<feature type="compositionally biased region" description="Low complexity" evidence="2">
    <location>
        <begin position="59"/>
        <end position="69"/>
    </location>
</feature>
<dbReference type="InterPro" id="IPR035971">
    <property type="entry name" value="CBD_sf"/>
</dbReference>
<dbReference type="SUPFAM" id="SSF57180">
    <property type="entry name" value="Cellulose-binding domain"/>
    <property type="match status" value="1"/>
</dbReference>
<evidence type="ECO:0000256" key="2">
    <source>
        <dbReference type="SAM" id="MobiDB-lite"/>
    </source>
</evidence>
<feature type="chain" id="PRO_5009447914" description="CBM1 domain-containing protein" evidence="3">
    <location>
        <begin position="17"/>
        <end position="349"/>
    </location>
</feature>
<dbReference type="EMBL" id="FJVC01000139">
    <property type="protein sequence ID" value="CZT43567.1"/>
    <property type="molecule type" value="Genomic_DNA"/>
</dbReference>
<evidence type="ECO:0000259" key="4">
    <source>
        <dbReference type="PROSITE" id="PS51164"/>
    </source>
</evidence>
<feature type="region of interest" description="Disordered" evidence="2">
    <location>
        <begin position="58"/>
        <end position="196"/>
    </location>
</feature>
<dbReference type="Pfam" id="PF00734">
    <property type="entry name" value="CBM_1"/>
    <property type="match status" value="1"/>
</dbReference>
<protein>
    <recommendedName>
        <fullName evidence="4">CBM1 domain-containing protein</fullName>
    </recommendedName>
</protein>
<dbReference type="GO" id="GO:0030248">
    <property type="term" value="F:cellulose binding"/>
    <property type="evidence" value="ECO:0007669"/>
    <property type="project" value="InterPro"/>
</dbReference>
<feature type="compositionally biased region" description="Low complexity" evidence="2">
    <location>
        <begin position="180"/>
        <end position="196"/>
    </location>
</feature>
<name>A0A1E1M381_RHYSE</name>
<dbReference type="SMART" id="SM00236">
    <property type="entry name" value="fCBD"/>
    <property type="match status" value="1"/>
</dbReference>
<dbReference type="InterPro" id="IPR000254">
    <property type="entry name" value="CBD"/>
</dbReference>
<dbReference type="GO" id="GO:0005576">
    <property type="term" value="C:extracellular region"/>
    <property type="evidence" value="ECO:0007669"/>
    <property type="project" value="InterPro"/>
</dbReference>
<feature type="signal peptide" evidence="3">
    <location>
        <begin position="1"/>
        <end position="16"/>
    </location>
</feature>
<dbReference type="Proteomes" id="UP000177625">
    <property type="component" value="Unassembled WGS sequence"/>
</dbReference>
<feature type="compositionally biased region" description="Pro residues" evidence="2">
    <location>
        <begin position="70"/>
        <end position="87"/>
    </location>
</feature>
<sequence length="349" mass="34737">MWSLLVGLSVVTAATAQTAAWGRCGGKGYEGATTCVSGYSCVFSNDWYSQCQPVNAAISPSNPGNQGNPPSTPPVTPDPAPADPVPAPAATTKAPCKPVNKPQKPHTTLATKTKKCSSVLPTSTGSAGSGPGTGSDSGTSPGTGSDTGTSPGTGAGADTSPGTGTDTGASPGTGAETGKSPSTGTDTGVSTSSAGTGPGTTLVTGYFWIRAVAAPNFHKYLQTSPANAPGAAILSSGTTAGQFAIVDGQLTQLISTGSFLYANVIPATGTGANKLAVEFKKEKSTYGTFVWSGDALQWSAVGLTRPSASAWLVCEKQGLFANLGAYGYMTPTGCSDQTIHSYNGKTADE</sequence>
<evidence type="ECO:0000313" key="5">
    <source>
        <dbReference type="EMBL" id="CZT43567.1"/>
    </source>
</evidence>
<organism evidence="5 6">
    <name type="scientific">Rhynchosporium secalis</name>
    <name type="common">Barley scald fungus</name>
    <dbReference type="NCBI Taxonomy" id="38038"/>
    <lineage>
        <taxon>Eukaryota</taxon>
        <taxon>Fungi</taxon>
        <taxon>Dikarya</taxon>
        <taxon>Ascomycota</taxon>
        <taxon>Pezizomycotina</taxon>
        <taxon>Leotiomycetes</taxon>
        <taxon>Helotiales</taxon>
        <taxon>Ploettnerulaceae</taxon>
        <taxon>Rhynchosporium</taxon>
    </lineage>
</organism>